<dbReference type="EMBL" id="JANPWB010000011">
    <property type="protein sequence ID" value="KAJ1131264.1"/>
    <property type="molecule type" value="Genomic_DNA"/>
</dbReference>
<evidence type="ECO:0000313" key="3">
    <source>
        <dbReference type="Proteomes" id="UP001066276"/>
    </source>
</evidence>
<accession>A0AAV7PTQ1</accession>
<evidence type="ECO:0000256" key="1">
    <source>
        <dbReference type="SAM" id="MobiDB-lite"/>
    </source>
</evidence>
<dbReference type="Proteomes" id="UP001066276">
    <property type="component" value="Chromosome 7"/>
</dbReference>
<feature type="compositionally biased region" description="Basic and acidic residues" evidence="1">
    <location>
        <begin position="54"/>
        <end position="64"/>
    </location>
</feature>
<keyword evidence="3" id="KW-1185">Reference proteome</keyword>
<name>A0AAV7PTQ1_PLEWA</name>
<comment type="caution">
    <text evidence="2">The sequence shown here is derived from an EMBL/GenBank/DDBJ whole genome shotgun (WGS) entry which is preliminary data.</text>
</comment>
<evidence type="ECO:0000313" key="2">
    <source>
        <dbReference type="EMBL" id="KAJ1131264.1"/>
    </source>
</evidence>
<sequence length="90" mass="9689">MRLIWTSVCGSPQGGSPLAVAIRTGIREVSKHSTLVLVEVMREETSIPGWGNEEQVKDPLRLEAEAQAGSGRHTEGEETTLPPCADHSLP</sequence>
<reference evidence="2" key="1">
    <citation type="journal article" date="2022" name="bioRxiv">
        <title>Sequencing and chromosome-scale assembly of the giantPleurodeles waltlgenome.</title>
        <authorList>
            <person name="Brown T."/>
            <person name="Elewa A."/>
            <person name="Iarovenko S."/>
            <person name="Subramanian E."/>
            <person name="Araus A.J."/>
            <person name="Petzold A."/>
            <person name="Susuki M."/>
            <person name="Suzuki K.-i.T."/>
            <person name="Hayashi T."/>
            <person name="Toyoda A."/>
            <person name="Oliveira C."/>
            <person name="Osipova E."/>
            <person name="Leigh N.D."/>
            <person name="Simon A."/>
            <person name="Yun M.H."/>
        </authorList>
    </citation>
    <scope>NUCLEOTIDE SEQUENCE</scope>
    <source>
        <strain evidence="2">20211129_DDA</strain>
        <tissue evidence="2">Liver</tissue>
    </source>
</reference>
<protein>
    <submittedName>
        <fullName evidence="2">Uncharacterized protein</fullName>
    </submittedName>
</protein>
<gene>
    <name evidence="2" type="ORF">NDU88_009603</name>
</gene>
<feature type="region of interest" description="Disordered" evidence="1">
    <location>
        <begin position="49"/>
        <end position="90"/>
    </location>
</feature>
<proteinExistence type="predicted"/>
<dbReference type="AlphaFoldDB" id="A0AAV7PTQ1"/>
<organism evidence="2 3">
    <name type="scientific">Pleurodeles waltl</name>
    <name type="common">Iberian ribbed newt</name>
    <dbReference type="NCBI Taxonomy" id="8319"/>
    <lineage>
        <taxon>Eukaryota</taxon>
        <taxon>Metazoa</taxon>
        <taxon>Chordata</taxon>
        <taxon>Craniata</taxon>
        <taxon>Vertebrata</taxon>
        <taxon>Euteleostomi</taxon>
        <taxon>Amphibia</taxon>
        <taxon>Batrachia</taxon>
        <taxon>Caudata</taxon>
        <taxon>Salamandroidea</taxon>
        <taxon>Salamandridae</taxon>
        <taxon>Pleurodelinae</taxon>
        <taxon>Pleurodeles</taxon>
    </lineage>
</organism>